<dbReference type="SUPFAM" id="SSF47113">
    <property type="entry name" value="Histone-fold"/>
    <property type="match status" value="1"/>
</dbReference>
<reference evidence="1 2" key="1">
    <citation type="submission" date="2020-02" db="EMBL/GenBank/DDBJ databases">
        <authorList>
            <person name="Ferguson B K."/>
        </authorList>
    </citation>
    <scope>NUCLEOTIDE SEQUENCE [LARGE SCALE GENOMIC DNA]</scope>
</reference>
<dbReference type="InterPro" id="IPR042225">
    <property type="entry name" value="Ncb2"/>
</dbReference>
<dbReference type="OrthoDB" id="601405at2759"/>
<dbReference type="GO" id="GO:0000122">
    <property type="term" value="P:negative regulation of transcription by RNA polymerase II"/>
    <property type="evidence" value="ECO:0007669"/>
    <property type="project" value="InterPro"/>
</dbReference>
<dbReference type="GO" id="GO:0016251">
    <property type="term" value="F:RNA polymerase II general transcription initiation factor activity"/>
    <property type="evidence" value="ECO:0007669"/>
    <property type="project" value="TreeGrafter"/>
</dbReference>
<dbReference type="EMBL" id="CADCXV010001128">
    <property type="protein sequence ID" value="CAB0041787.1"/>
    <property type="molecule type" value="Genomic_DNA"/>
</dbReference>
<organism evidence="1 2">
    <name type="scientific">Trichogramma brassicae</name>
    <dbReference type="NCBI Taxonomy" id="86971"/>
    <lineage>
        <taxon>Eukaryota</taxon>
        <taxon>Metazoa</taxon>
        <taxon>Ecdysozoa</taxon>
        <taxon>Arthropoda</taxon>
        <taxon>Hexapoda</taxon>
        <taxon>Insecta</taxon>
        <taxon>Pterygota</taxon>
        <taxon>Neoptera</taxon>
        <taxon>Endopterygota</taxon>
        <taxon>Hymenoptera</taxon>
        <taxon>Apocrita</taxon>
        <taxon>Proctotrupomorpha</taxon>
        <taxon>Chalcidoidea</taxon>
        <taxon>Trichogrammatidae</taxon>
        <taxon>Trichogramma</taxon>
    </lineage>
</organism>
<accession>A0A6H5IWR7</accession>
<protein>
    <submittedName>
        <fullName evidence="1">Uncharacterized protein</fullName>
    </submittedName>
</protein>
<keyword evidence="2" id="KW-1185">Reference proteome</keyword>
<dbReference type="CDD" id="cd22905">
    <property type="entry name" value="HFD_Dr1"/>
    <property type="match status" value="1"/>
</dbReference>
<proteinExistence type="predicted"/>
<dbReference type="Proteomes" id="UP000479190">
    <property type="component" value="Unassembled WGS sequence"/>
</dbReference>
<dbReference type="PANTHER" id="PTHR46138">
    <property type="entry name" value="PROTEIN DR1"/>
    <property type="match status" value="1"/>
</dbReference>
<evidence type="ECO:0000313" key="1">
    <source>
        <dbReference type="EMBL" id="CAB0041787.1"/>
    </source>
</evidence>
<dbReference type="GO" id="GO:0051123">
    <property type="term" value="P:RNA polymerase II preinitiation complex assembly"/>
    <property type="evidence" value="ECO:0007669"/>
    <property type="project" value="TreeGrafter"/>
</dbReference>
<dbReference type="PANTHER" id="PTHR46138:SF1">
    <property type="entry name" value="PROTEIN DR1"/>
    <property type="match status" value="1"/>
</dbReference>
<dbReference type="InterPro" id="IPR009072">
    <property type="entry name" value="Histone-fold"/>
</dbReference>
<dbReference type="GO" id="GO:0017054">
    <property type="term" value="C:negative cofactor 2 complex"/>
    <property type="evidence" value="ECO:0007669"/>
    <property type="project" value="InterPro"/>
</dbReference>
<dbReference type="AlphaFoldDB" id="A0A6H5IWR7"/>
<dbReference type="GO" id="GO:0046982">
    <property type="term" value="F:protein heterodimerization activity"/>
    <property type="evidence" value="ECO:0007669"/>
    <property type="project" value="InterPro"/>
</dbReference>
<gene>
    <name evidence="1" type="ORF">TBRA_LOCUS13443</name>
</gene>
<name>A0A6H5IWR7_9HYME</name>
<sequence>MSSFNLQSRVFLRQTPPSISQTRLGISPKHACISYISRATATMNVRSYARLLSTSRGQGVACAARLFTHTYIRTHGYLYLVYTYTRTQASHDAGITVIIVQMSNWLHDTAMRGVWSYEDLLYPYSFQRTRYYGIGDTATIGEYHGARNDYDSPISKCELRPNGEKDYLTLFSKNSNDDKYYDKFALDFYEKCKVSIYYLNKNDTGLWSIRVLQEFENGTHKEFTEDYELFVKNGFLAEDAQKLDSGCGFKIKVTDDSAGTWTLIADINETVSYYSHKSVYVQNMENMKVKETLKYKIHLCTCVYNYPRNTTEAGSYVVVSSRSKAKSRSRSRSGGVIEFCNITIKVEFSKNVLTNIQTALQHPAAHAEERLANKNIIPSRRSQTERARSLLARCGYHDTDKPLLKIFKYKATHLPCDVLRMILGQEFYILITSTYIHFYFLYPTLRHIIQKGKILYFVHRNGAPIISLARYAFEYARRHGRKKKTINAEHVLQALEKLGFTDYCAEAEAVLRDCKAVAAKRRRQSTRLENLGIPEEELLRQQQELFAKAREEQAAADYQIQLAALAQIQAVQSTINPCPPSPPLLRIEESFSSYFTGFYCST</sequence>
<dbReference type="Gene3D" id="1.10.20.10">
    <property type="entry name" value="Histone, subunit A"/>
    <property type="match status" value="1"/>
</dbReference>
<dbReference type="GO" id="GO:0017025">
    <property type="term" value="F:TBP-class protein binding"/>
    <property type="evidence" value="ECO:0007669"/>
    <property type="project" value="TreeGrafter"/>
</dbReference>
<evidence type="ECO:0000313" key="2">
    <source>
        <dbReference type="Proteomes" id="UP000479190"/>
    </source>
</evidence>